<evidence type="ECO:0000313" key="2">
    <source>
        <dbReference type="Proteomes" id="UP000195991"/>
    </source>
</evidence>
<gene>
    <name evidence="1" type="ORF">BTT61001_05609</name>
</gene>
<accession>A0A1C4GC41</accession>
<reference evidence="1 2" key="1">
    <citation type="submission" date="2016-08" db="EMBL/GenBank/DDBJ databases">
        <authorList>
            <person name="Seilhamer J.J."/>
        </authorList>
    </citation>
    <scope>NUCLEOTIDE SEQUENCE [LARGE SCALE GENOMIC DNA]</scope>
    <source>
        <strain evidence="1 2">IEBC_T61001</strain>
    </source>
</reference>
<name>A0A1C4GC41_BACTU</name>
<dbReference type="AlphaFoldDB" id="A0A1C4GC41"/>
<organism evidence="1 2">
    <name type="scientific">Bacillus thuringiensis</name>
    <dbReference type="NCBI Taxonomy" id="1428"/>
    <lineage>
        <taxon>Bacteria</taxon>
        <taxon>Bacillati</taxon>
        <taxon>Bacillota</taxon>
        <taxon>Bacilli</taxon>
        <taxon>Bacillales</taxon>
        <taxon>Bacillaceae</taxon>
        <taxon>Bacillus</taxon>
        <taxon>Bacillus cereus group</taxon>
    </lineage>
</organism>
<evidence type="ECO:0000313" key="1">
    <source>
        <dbReference type="EMBL" id="SCC65704.1"/>
    </source>
</evidence>
<sequence>MYRVYKLVDEIIATYGRIMPK</sequence>
<proteinExistence type="predicted"/>
<protein>
    <submittedName>
        <fullName evidence="1">Uncharacterized protein</fullName>
    </submittedName>
</protein>
<dbReference type="Proteomes" id="UP000195991">
    <property type="component" value="Unassembled WGS sequence"/>
</dbReference>
<dbReference type="EMBL" id="FMBI01000042">
    <property type="protein sequence ID" value="SCC65704.1"/>
    <property type="molecule type" value="Genomic_DNA"/>
</dbReference>